<comment type="subunit">
    <text evidence="8">Heterotetramer composed of ParC and ParE.</text>
</comment>
<dbReference type="InterPro" id="IPR005743">
    <property type="entry name" value="GyrA"/>
</dbReference>
<dbReference type="Gene3D" id="3.30.1360.40">
    <property type="match status" value="1"/>
</dbReference>
<dbReference type="RefSeq" id="WP_243332350.1">
    <property type="nucleotide sequence ID" value="NZ_AP027081.1"/>
</dbReference>
<dbReference type="FunFam" id="3.90.199.10:FF:000001">
    <property type="entry name" value="DNA gyrase subunit A"/>
    <property type="match status" value="1"/>
</dbReference>
<comment type="subcellular location">
    <subcellularLocation>
        <location evidence="9">Cytoplasm</location>
    </subcellularLocation>
</comment>
<keyword evidence="5 9" id="KW-0799">Topoisomerase</keyword>
<dbReference type="NCBIfam" id="NF004043">
    <property type="entry name" value="PRK05560.1"/>
    <property type="match status" value="1"/>
</dbReference>
<evidence type="ECO:0000256" key="6">
    <source>
        <dbReference type="ARBA" id="ARBA00023125"/>
    </source>
</evidence>
<evidence type="ECO:0000256" key="2">
    <source>
        <dbReference type="ARBA" id="ARBA00008263"/>
    </source>
</evidence>
<gene>
    <name evidence="9 12" type="primary">gyrA</name>
    <name evidence="12" type="ORF">METESE_00040</name>
</gene>
<dbReference type="Pfam" id="PF00521">
    <property type="entry name" value="DNA_topoisoIV"/>
    <property type="match status" value="1"/>
</dbReference>
<reference evidence="12" key="1">
    <citation type="journal article" date="2023" name="Int. J. Syst. Evol. Microbiol.">
        <title>Mesoterricola silvestris gen. nov., sp. nov., Mesoterricola sediminis sp. nov., Geothrix oryzae sp. nov., Geothrix edaphica sp. nov., Geothrix rubra sp. nov., and Geothrix limicola sp. nov., six novel members of Acidobacteriota isolated from soils.</title>
        <authorList>
            <person name="Itoh H."/>
            <person name="Sugisawa Y."/>
            <person name="Mise K."/>
            <person name="Xu Z."/>
            <person name="Kuniyasu M."/>
            <person name="Ushijima N."/>
            <person name="Kawano K."/>
            <person name="Kobayashi E."/>
            <person name="Shiratori Y."/>
            <person name="Masuda Y."/>
            <person name="Senoo K."/>
        </authorList>
    </citation>
    <scope>NUCLEOTIDE SEQUENCE</scope>
    <source>
        <strain evidence="12">W786</strain>
    </source>
</reference>
<keyword evidence="4 9" id="KW-0067">ATP-binding</keyword>
<dbReference type="PANTHER" id="PTHR43493:SF5">
    <property type="entry name" value="DNA GYRASE SUBUNIT A, CHLOROPLASTIC_MITOCHONDRIAL"/>
    <property type="match status" value="1"/>
</dbReference>
<keyword evidence="9" id="KW-0963">Cytoplasm</keyword>
<keyword evidence="7 9" id="KW-0413">Isomerase</keyword>
<proteinExistence type="inferred from homology"/>
<dbReference type="Gene3D" id="1.10.268.10">
    <property type="entry name" value="Topoisomerase, domain 3"/>
    <property type="match status" value="1"/>
</dbReference>
<dbReference type="NCBIfam" id="NF004044">
    <property type="entry name" value="PRK05561.1"/>
    <property type="match status" value="1"/>
</dbReference>
<evidence type="ECO:0000313" key="13">
    <source>
        <dbReference type="Proteomes" id="UP001228113"/>
    </source>
</evidence>
<dbReference type="GO" id="GO:0005737">
    <property type="term" value="C:cytoplasm"/>
    <property type="evidence" value="ECO:0007669"/>
    <property type="project" value="UniProtKB-SubCell"/>
</dbReference>
<dbReference type="SUPFAM" id="SSF101904">
    <property type="entry name" value="GyrA/ParC C-terminal domain-like"/>
    <property type="match status" value="1"/>
</dbReference>
<protein>
    <recommendedName>
        <fullName evidence="9">DNA gyrase subunit A</fullName>
        <ecNumber evidence="9">5.6.2.2</ecNumber>
    </recommendedName>
</protein>
<dbReference type="CDD" id="cd00187">
    <property type="entry name" value="TOP4c"/>
    <property type="match status" value="1"/>
</dbReference>
<feature type="active site" description="O-(5'-phospho-DNA)-tyrosine intermediate" evidence="9 10">
    <location>
        <position position="121"/>
    </location>
</feature>
<dbReference type="FunFam" id="2.120.10.90:FF:000005">
    <property type="entry name" value="DNA topoisomerase 4 subunit A"/>
    <property type="match status" value="1"/>
</dbReference>
<evidence type="ECO:0000256" key="9">
    <source>
        <dbReference type="HAMAP-Rule" id="MF_01897"/>
    </source>
</evidence>
<dbReference type="Proteomes" id="UP001228113">
    <property type="component" value="Chromosome"/>
</dbReference>
<dbReference type="GO" id="GO:0003677">
    <property type="term" value="F:DNA binding"/>
    <property type="evidence" value="ECO:0007669"/>
    <property type="project" value="UniProtKB-UniRule"/>
</dbReference>
<dbReference type="InterPro" id="IPR013760">
    <property type="entry name" value="Topo_IIA-like_dom_sf"/>
</dbReference>
<evidence type="ECO:0000313" key="12">
    <source>
        <dbReference type="EMBL" id="BDU75046.1"/>
    </source>
</evidence>
<dbReference type="GO" id="GO:0006265">
    <property type="term" value="P:DNA topological change"/>
    <property type="evidence" value="ECO:0007669"/>
    <property type="project" value="UniProtKB-UniRule"/>
</dbReference>
<dbReference type="InterPro" id="IPR006691">
    <property type="entry name" value="GyrA/parC_rep"/>
</dbReference>
<dbReference type="GO" id="GO:0006261">
    <property type="term" value="P:DNA-templated DNA replication"/>
    <property type="evidence" value="ECO:0007669"/>
    <property type="project" value="UniProtKB-UniRule"/>
</dbReference>
<dbReference type="GO" id="GO:0005694">
    <property type="term" value="C:chromosome"/>
    <property type="evidence" value="ECO:0007669"/>
    <property type="project" value="InterPro"/>
</dbReference>
<dbReference type="EC" id="5.6.2.2" evidence="9"/>
<dbReference type="FunFam" id="3.30.1360.40:FF:000002">
    <property type="entry name" value="DNA gyrase subunit A"/>
    <property type="match status" value="1"/>
</dbReference>
<evidence type="ECO:0000256" key="3">
    <source>
        <dbReference type="ARBA" id="ARBA00022741"/>
    </source>
</evidence>
<organism evidence="12 13">
    <name type="scientific">Mesoterricola sediminis</name>
    <dbReference type="NCBI Taxonomy" id="2927980"/>
    <lineage>
        <taxon>Bacteria</taxon>
        <taxon>Pseudomonadati</taxon>
        <taxon>Acidobacteriota</taxon>
        <taxon>Holophagae</taxon>
        <taxon>Holophagales</taxon>
        <taxon>Holophagaceae</taxon>
        <taxon>Mesoterricola</taxon>
    </lineage>
</organism>
<dbReference type="InterPro" id="IPR013757">
    <property type="entry name" value="Topo_IIA_A_a_sf"/>
</dbReference>
<comment type="function">
    <text evidence="9">A type II topoisomerase that negatively supercoils closed circular double-stranded (ds) DNA in an ATP-dependent manner to modulate DNA topology and maintain chromosomes in an underwound state. Negative supercoiling favors strand separation, and DNA replication, transcription, recombination and repair, all of which involve strand separation. Also able to catalyze the interconversion of other topological isomers of dsDNA rings, including catenanes and knotted rings. Type II topoisomerases break and join 2 DNA strands simultaneously in an ATP-dependent manner.</text>
</comment>
<dbReference type="FunFam" id="1.10.268.10:FF:000001">
    <property type="entry name" value="DNA gyrase subunit A"/>
    <property type="match status" value="1"/>
</dbReference>
<evidence type="ECO:0000256" key="1">
    <source>
        <dbReference type="ARBA" id="ARBA00000185"/>
    </source>
</evidence>
<dbReference type="Gene3D" id="2.120.10.90">
    <property type="entry name" value="DNA gyrase/topoisomerase IV, subunit A, C-terminal"/>
    <property type="match status" value="1"/>
</dbReference>
<evidence type="ECO:0000256" key="5">
    <source>
        <dbReference type="ARBA" id="ARBA00023029"/>
    </source>
</evidence>
<dbReference type="KEGG" id="msea:METESE_00040"/>
<evidence type="ECO:0000256" key="4">
    <source>
        <dbReference type="ARBA" id="ARBA00022840"/>
    </source>
</evidence>
<dbReference type="SUPFAM" id="SSF56719">
    <property type="entry name" value="Type II DNA topoisomerase"/>
    <property type="match status" value="1"/>
</dbReference>
<keyword evidence="6 9" id="KW-0238">DNA-binding</keyword>
<dbReference type="GO" id="GO:0034335">
    <property type="term" value="F:DNA negative supercoiling activity"/>
    <property type="evidence" value="ECO:0007669"/>
    <property type="project" value="UniProtKB-ARBA"/>
</dbReference>
<dbReference type="SMART" id="SM00434">
    <property type="entry name" value="TOP4c"/>
    <property type="match status" value="1"/>
</dbReference>
<dbReference type="InterPro" id="IPR035516">
    <property type="entry name" value="Gyrase/topoIV_suA_C"/>
</dbReference>
<evidence type="ECO:0000259" key="11">
    <source>
        <dbReference type="PROSITE" id="PS52040"/>
    </source>
</evidence>
<dbReference type="Gene3D" id="3.90.199.10">
    <property type="entry name" value="Topoisomerase II, domain 5"/>
    <property type="match status" value="1"/>
</dbReference>
<comment type="miscellaneous">
    <text evidence="9">Few gyrases are as efficient as E.coli at forming negative supercoils. Not all organisms have 2 type II topoisomerases; in organisms with a single type II topoisomerase this enzyme also has to decatenate newly replicated chromosomes.</text>
</comment>
<dbReference type="EMBL" id="AP027081">
    <property type="protein sequence ID" value="BDU75046.1"/>
    <property type="molecule type" value="Genomic_DNA"/>
</dbReference>
<accession>A0AA48H052</accession>
<keyword evidence="3 9" id="KW-0547">Nucleotide-binding</keyword>
<dbReference type="PROSITE" id="PS52040">
    <property type="entry name" value="TOPO_IIA"/>
    <property type="match status" value="1"/>
</dbReference>
<dbReference type="InterPro" id="IPR013758">
    <property type="entry name" value="Topo_IIA_A/C_ab"/>
</dbReference>
<evidence type="ECO:0000256" key="10">
    <source>
        <dbReference type="PROSITE-ProRule" id="PRU01384"/>
    </source>
</evidence>
<dbReference type="GO" id="GO:0005524">
    <property type="term" value="F:ATP binding"/>
    <property type="evidence" value="ECO:0007669"/>
    <property type="project" value="UniProtKB-UniRule"/>
</dbReference>
<feature type="short sequence motif" description="GyrA-box" evidence="9">
    <location>
        <begin position="539"/>
        <end position="545"/>
    </location>
</feature>
<keyword evidence="13" id="KW-1185">Reference proteome</keyword>
<sequence>MTQNARIEPIEIEKEMRKSYLDYAMSVIVGRALPDVRDGLKPVHRRVLYAMREGGNDWNRPYKKSARTVGDVMGKYHPHGDSAIYDTLVRLAQPFSMRHVLVDGQGNFGSIDGDSAAAMRYTEARLSRLANEMMSDLDQDTVDWGPNYDDSLEEPLTLPTRFPNLLVNGSQGIAVGMATSIPPHNLRECCNALIAMVDDPTLGLDAIMGYIHGPDFPGGGIMLGTEGVYDAYRTGRGRCIVRAKAHVEQIKRAGDREQLVFTELPYQVNKATLLEKIAELVHEKKIEGISDLRDESDREGIRMVVELKKGEPSDIVLNQLYQLTALQSSFGITMLCIVNGQPRILNLREILREFIGFRREVVTRRTMFQLRKAEERHHIVMGLVIALDHLDAVIKLIRAAASPEEAKQGLMEGAFATAAALKKNPALRLSDKQAQAILDMRLQRLTGLEREKILEELRELEATIAGLKAILADDHLLMKVIRDEFQAVADQFGNDRRTEITAFSGNIRMEDVVPDEEMVVTMSKAGYIKRTALAAYRRQKRGGKGKLGMKTKDEDFVERLFLTKAHDTLLVFTDRGYAYALKVYDLPEAAASTRGKHIKNLISLKDEEKVVTLLALREFPEEHHLVFATADGTVKKTSLSLYANIRANGLIALNIEEGNSLVSVRVSTGNQQILLVSALGKAIRFPEEDVRAMGRTATGVRGMRLGSGDEIVDMEVIDALPDLAEGEEADEATAAHGLLLTVTEKGYGKRSLLQDYRLQGRGGTGVINIRAGVRNGKVVGSVLVKPGEGCLLISQEGMVIRFATDDVRKTGRAALGVRLLNLPTESDRVVGLAKIDASAQALDEEEDVDLVVDAEHANPGPDESGEPQRLL</sequence>
<comment type="catalytic activity">
    <reaction evidence="1 9 10">
        <text>ATP-dependent breakage, passage and rejoining of double-stranded DNA.</text>
        <dbReference type="EC" id="5.6.2.2"/>
    </reaction>
</comment>
<dbReference type="HAMAP" id="MF_01897">
    <property type="entry name" value="GyrA"/>
    <property type="match status" value="1"/>
</dbReference>
<dbReference type="AlphaFoldDB" id="A0AA48H052"/>
<dbReference type="NCBIfam" id="TIGR01063">
    <property type="entry name" value="gyrA"/>
    <property type="match status" value="1"/>
</dbReference>
<comment type="subunit">
    <text evidence="9">Heterotetramer, composed of two GyrA and two GyrB chains. In the heterotetramer, GyrA contains the active site tyrosine that forms a transient covalent intermediate with DNA, while GyrB binds cofactors and catalyzes ATP hydrolysis.</text>
</comment>
<evidence type="ECO:0000256" key="8">
    <source>
        <dbReference type="ARBA" id="ARBA00063644"/>
    </source>
</evidence>
<dbReference type="Pfam" id="PF03989">
    <property type="entry name" value="DNA_gyraseA_C"/>
    <property type="match status" value="6"/>
</dbReference>
<dbReference type="PANTHER" id="PTHR43493">
    <property type="entry name" value="DNA GYRASE/TOPOISOMERASE SUBUNIT A"/>
    <property type="match status" value="1"/>
</dbReference>
<evidence type="ECO:0000256" key="7">
    <source>
        <dbReference type="ARBA" id="ARBA00023235"/>
    </source>
</evidence>
<comment type="similarity">
    <text evidence="2 9">Belongs to the type II topoisomerase GyrA/ParC subunit family.</text>
</comment>
<feature type="domain" description="Topo IIA-type catalytic" evidence="11">
    <location>
        <begin position="33"/>
        <end position="512"/>
    </location>
</feature>
<dbReference type="InterPro" id="IPR050220">
    <property type="entry name" value="Type_II_DNA_Topoisomerases"/>
</dbReference>
<dbReference type="InterPro" id="IPR002205">
    <property type="entry name" value="Topo_IIA_dom_A"/>
</dbReference>
<name>A0AA48H052_9BACT</name>
<dbReference type="GO" id="GO:0009330">
    <property type="term" value="C:DNA topoisomerase type II (double strand cut, ATP-hydrolyzing) complex"/>
    <property type="evidence" value="ECO:0007669"/>
    <property type="project" value="TreeGrafter"/>
</dbReference>